<evidence type="ECO:0000313" key="3">
    <source>
        <dbReference type="EMBL" id="SVB14173.1"/>
    </source>
</evidence>
<dbReference type="Gene3D" id="3.75.10.10">
    <property type="entry name" value="L-arginine/glycine Amidinotransferase, Chain A"/>
    <property type="match status" value="1"/>
</dbReference>
<dbReference type="Pfam" id="PF19420">
    <property type="entry name" value="DDAH_eukar"/>
    <property type="match status" value="1"/>
</dbReference>
<comment type="similarity">
    <text evidence="1">Belongs to the DDAH family.</text>
</comment>
<reference evidence="3" key="1">
    <citation type="submission" date="2018-05" db="EMBL/GenBank/DDBJ databases">
        <authorList>
            <person name="Lanie J.A."/>
            <person name="Ng W.-L."/>
            <person name="Kazmierczak K.M."/>
            <person name="Andrzejewski T.M."/>
            <person name="Davidsen T.M."/>
            <person name="Wayne K.J."/>
            <person name="Tettelin H."/>
            <person name="Glass J.I."/>
            <person name="Rusch D."/>
            <person name="Podicherti R."/>
            <person name="Tsui H.-C.T."/>
            <person name="Winkler M.E."/>
        </authorList>
    </citation>
    <scope>NUCLEOTIDE SEQUENCE</scope>
</reference>
<keyword evidence="2" id="KW-0378">Hydrolase</keyword>
<dbReference type="AlphaFoldDB" id="A0A382BM16"/>
<evidence type="ECO:0000256" key="1">
    <source>
        <dbReference type="ARBA" id="ARBA00008532"/>
    </source>
</evidence>
<accession>A0A382BM16</accession>
<gene>
    <name evidence="3" type="ORF">METZ01_LOCUS167027</name>
</gene>
<sequence length="169" mass="19115">MKILISQLPQSPWWQNGVPLYDDNPAMRLGAMPDQSILEKERSDIISILNDLNIEIIELPFPSAYNADSIKHDFVYIRDPFITNQRGRAVILRMKEPNRRGESTMVGQLLEKLGMEITRIPDKPGLYAEGGEFYFCAKENILFSGQCRNSVSGMEAVAEALNITELVII</sequence>
<dbReference type="SUPFAM" id="SSF55909">
    <property type="entry name" value="Pentein"/>
    <property type="match status" value="1"/>
</dbReference>
<dbReference type="GO" id="GO:0016403">
    <property type="term" value="F:dimethylargininase activity"/>
    <property type="evidence" value="ECO:0007669"/>
    <property type="project" value="TreeGrafter"/>
</dbReference>
<dbReference type="EMBL" id="UINC01030192">
    <property type="protein sequence ID" value="SVB14173.1"/>
    <property type="molecule type" value="Genomic_DNA"/>
</dbReference>
<dbReference type="GO" id="GO:0045429">
    <property type="term" value="P:positive regulation of nitric oxide biosynthetic process"/>
    <property type="evidence" value="ECO:0007669"/>
    <property type="project" value="TreeGrafter"/>
</dbReference>
<dbReference type="GO" id="GO:0000052">
    <property type="term" value="P:citrulline metabolic process"/>
    <property type="evidence" value="ECO:0007669"/>
    <property type="project" value="TreeGrafter"/>
</dbReference>
<dbReference type="GO" id="GO:0016597">
    <property type="term" value="F:amino acid binding"/>
    <property type="evidence" value="ECO:0007669"/>
    <property type="project" value="TreeGrafter"/>
</dbReference>
<evidence type="ECO:0008006" key="4">
    <source>
        <dbReference type="Google" id="ProtNLM"/>
    </source>
</evidence>
<organism evidence="3">
    <name type="scientific">marine metagenome</name>
    <dbReference type="NCBI Taxonomy" id="408172"/>
    <lineage>
        <taxon>unclassified sequences</taxon>
        <taxon>metagenomes</taxon>
        <taxon>ecological metagenomes</taxon>
    </lineage>
</organism>
<dbReference type="PANTHER" id="PTHR12737:SF9">
    <property type="entry name" value="DIMETHYLARGININASE"/>
    <property type="match status" value="1"/>
</dbReference>
<feature type="non-terminal residue" evidence="3">
    <location>
        <position position="169"/>
    </location>
</feature>
<evidence type="ECO:0000256" key="2">
    <source>
        <dbReference type="ARBA" id="ARBA00022801"/>
    </source>
</evidence>
<dbReference type="PANTHER" id="PTHR12737">
    <property type="entry name" value="DIMETHYLARGININE DIMETHYLAMINOHYDROLASE"/>
    <property type="match status" value="1"/>
</dbReference>
<dbReference type="GO" id="GO:0006525">
    <property type="term" value="P:arginine metabolic process"/>
    <property type="evidence" value="ECO:0007669"/>
    <property type="project" value="TreeGrafter"/>
</dbReference>
<proteinExistence type="inferred from homology"/>
<name>A0A382BM16_9ZZZZ</name>
<dbReference type="InterPro" id="IPR033199">
    <property type="entry name" value="DDAH-like"/>
</dbReference>
<protein>
    <recommendedName>
        <fullName evidence="4">Amidinotransferase</fullName>
    </recommendedName>
</protein>